<dbReference type="InterPro" id="IPR027640">
    <property type="entry name" value="Kinesin-like_fam"/>
</dbReference>
<dbReference type="GO" id="GO:0007018">
    <property type="term" value="P:microtubule-based movement"/>
    <property type="evidence" value="ECO:0007669"/>
    <property type="project" value="InterPro"/>
</dbReference>
<evidence type="ECO:0000256" key="8">
    <source>
        <dbReference type="ARBA" id="ARBA00023212"/>
    </source>
</evidence>
<comment type="caution">
    <text evidence="9">Lacks conserved residue(s) required for the propagation of feature annotation.</text>
</comment>
<name>A0A9J6BD45_POLVA</name>
<keyword evidence="6" id="KW-0175">Coiled coil</keyword>
<evidence type="ECO:0000259" key="10">
    <source>
        <dbReference type="PROSITE" id="PS50067"/>
    </source>
</evidence>
<evidence type="ECO:0000313" key="12">
    <source>
        <dbReference type="Proteomes" id="UP001107558"/>
    </source>
</evidence>
<comment type="similarity">
    <text evidence="9">Belongs to the TRAFAC class myosin-kinesin ATPase superfamily. Kinesin family.</text>
</comment>
<keyword evidence="3" id="KW-0493">Microtubule</keyword>
<evidence type="ECO:0000256" key="3">
    <source>
        <dbReference type="ARBA" id="ARBA00022701"/>
    </source>
</evidence>
<keyword evidence="8" id="KW-0206">Cytoskeleton</keyword>
<accession>A0A9J6BD45</accession>
<keyword evidence="4" id="KW-0547">Nucleotide-binding</keyword>
<feature type="domain" description="Kinesin motor" evidence="10">
    <location>
        <begin position="14"/>
        <end position="82"/>
    </location>
</feature>
<keyword evidence="7" id="KW-0505">Motor protein</keyword>
<dbReference type="EMBL" id="JADBJN010000004">
    <property type="protein sequence ID" value="KAG5667478.1"/>
    <property type="molecule type" value="Genomic_DNA"/>
</dbReference>
<dbReference type="GO" id="GO:0005524">
    <property type="term" value="F:ATP binding"/>
    <property type="evidence" value="ECO:0007669"/>
    <property type="project" value="UniProtKB-KW"/>
</dbReference>
<evidence type="ECO:0000256" key="5">
    <source>
        <dbReference type="ARBA" id="ARBA00022840"/>
    </source>
</evidence>
<sequence length="82" mass="9471">MEKKSKNQAIRNECVQVIVRCRPQSNKEIAGAYKQVVEVYPNRGAIEIFNPNETTRENKKLFTYDAVYNSEATQQAIYDEVV</sequence>
<dbReference type="AlphaFoldDB" id="A0A9J6BD45"/>
<evidence type="ECO:0000256" key="6">
    <source>
        <dbReference type="ARBA" id="ARBA00023054"/>
    </source>
</evidence>
<evidence type="ECO:0000313" key="11">
    <source>
        <dbReference type="EMBL" id="KAG5667478.1"/>
    </source>
</evidence>
<dbReference type="GO" id="GO:0008017">
    <property type="term" value="F:microtubule binding"/>
    <property type="evidence" value="ECO:0007669"/>
    <property type="project" value="InterPro"/>
</dbReference>
<dbReference type="InterPro" id="IPR001752">
    <property type="entry name" value="Kinesin_motor_dom"/>
</dbReference>
<dbReference type="GO" id="GO:0005874">
    <property type="term" value="C:microtubule"/>
    <property type="evidence" value="ECO:0007669"/>
    <property type="project" value="UniProtKB-KW"/>
</dbReference>
<comment type="subcellular location">
    <subcellularLocation>
        <location evidence="1">Cytoplasm</location>
        <location evidence="1">Cytoskeleton</location>
    </subcellularLocation>
</comment>
<evidence type="ECO:0000256" key="2">
    <source>
        <dbReference type="ARBA" id="ARBA00022490"/>
    </source>
</evidence>
<keyword evidence="5" id="KW-0067">ATP-binding</keyword>
<dbReference type="PANTHER" id="PTHR47969">
    <property type="entry name" value="CHROMOSOME-ASSOCIATED KINESIN KIF4A-RELATED"/>
    <property type="match status" value="1"/>
</dbReference>
<dbReference type="InterPro" id="IPR027417">
    <property type="entry name" value="P-loop_NTPase"/>
</dbReference>
<evidence type="ECO:0000256" key="1">
    <source>
        <dbReference type="ARBA" id="ARBA00004245"/>
    </source>
</evidence>
<proteinExistence type="inferred from homology"/>
<dbReference type="Gene3D" id="3.40.850.10">
    <property type="entry name" value="Kinesin motor domain"/>
    <property type="match status" value="1"/>
</dbReference>
<organism evidence="11 12">
    <name type="scientific">Polypedilum vanderplanki</name>
    <name type="common">Sleeping chironomid midge</name>
    <dbReference type="NCBI Taxonomy" id="319348"/>
    <lineage>
        <taxon>Eukaryota</taxon>
        <taxon>Metazoa</taxon>
        <taxon>Ecdysozoa</taxon>
        <taxon>Arthropoda</taxon>
        <taxon>Hexapoda</taxon>
        <taxon>Insecta</taxon>
        <taxon>Pterygota</taxon>
        <taxon>Neoptera</taxon>
        <taxon>Endopterygota</taxon>
        <taxon>Diptera</taxon>
        <taxon>Nematocera</taxon>
        <taxon>Chironomoidea</taxon>
        <taxon>Chironomidae</taxon>
        <taxon>Chironominae</taxon>
        <taxon>Polypedilum</taxon>
        <taxon>Polypedilum</taxon>
    </lineage>
</organism>
<evidence type="ECO:0000256" key="7">
    <source>
        <dbReference type="ARBA" id="ARBA00023175"/>
    </source>
</evidence>
<dbReference type="SUPFAM" id="SSF52540">
    <property type="entry name" value="P-loop containing nucleoside triphosphate hydrolases"/>
    <property type="match status" value="1"/>
</dbReference>
<dbReference type="PANTHER" id="PTHR47969:SF21">
    <property type="entry name" value="KINESIN-LIKE PROTEIN"/>
    <property type="match status" value="1"/>
</dbReference>
<dbReference type="Proteomes" id="UP001107558">
    <property type="component" value="Chromosome 4"/>
</dbReference>
<gene>
    <name evidence="11" type="ORF">PVAND_015458</name>
</gene>
<protein>
    <recommendedName>
        <fullName evidence="10">Kinesin motor domain-containing protein</fullName>
    </recommendedName>
</protein>
<evidence type="ECO:0000256" key="4">
    <source>
        <dbReference type="ARBA" id="ARBA00022741"/>
    </source>
</evidence>
<dbReference type="InterPro" id="IPR036961">
    <property type="entry name" value="Kinesin_motor_dom_sf"/>
</dbReference>
<dbReference type="PROSITE" id="PS50067">
    <property type="entry name" value="KINESIN_MOTOR_2"/>
    <property type="match status" value="1"/>
</dbReference>
<dbReference type="OrthoDB" id="3176171at2759"/>
<comment type="caution">
    <text evidence="11">The sequence shown here is derived from an EMBL/GenBank/DDBJ whole genome shotgun (WGS) entry which is preliminary data.</text>
</comment>
<keyword evidence="2" id="KW-0963">Cytoplasm</keyword>
<keyword evidence="12" id="KW-1185">Reference proteome</keyword>
<evidence type="ECO:0000256" key="9">
    <source>
        <dbReference type="PROSITE-ProRule" id="PRU00283"/>
    </source>
</evidence>
<reference evidence="11" key="1">
    <citation type="submission" date="2021-03" db="EMBL/GenBank/DDBJ databases">
        <title>Chromosome level genome of the anhydrobiotic midge Polypedilum vanderplanki.</title>
        <authorList>
            <person name="Yoshida Y."/>
            <person name="Kikawada T."/>
            <person name="Gusev O."/>
        </authorList>
    </citation>
    <scope>NUCLEOTIDE SEQUENCE</scope>
    <source>
        <strain evidence="11">NIAS01</strain>
        <tissue evidence="11">Whole body or cell culture</tissue>
    </source>
</reference>
<dbReference type="GO" id="GO:0003777">
    <property type="term" value="F:microtubule motor activity"/>
    <property type="evidence" value="ECO:0007669"/>
    <property type="project" value="InterPro"/>
</dbReference>